<feature type="region of interest" description="Disordered" evidence="1">
    <location>
        <begin position="1"/>
        <end position="29"/>
    </location>
</feature>
<reference evidence="2 3" key="2">
    <citation type="journal article" date="2018" name="Int. J. Syst. Evol. Microbiol.">
        <title>Burkholderia insecticola sp. nov., a gut symbiotic bacterium of the bean bug Riptortus pedestris.</title>
        <authorList>
            <person name="Takeshita K."/>
            <person name="Tamaki H."/>
            <person name="Ohbayashi T."/>
            <person name="Meng X.-Y."/>
            <person name="Sone T."/>
            <person name="Mitani Y."/>
            <person name="Peeters C."/>
            <person name="Kikuchi Y."/>
            <person name="Vandamme P."/>
        </authorList>
    </citation>
    <scope>NUCLEOTIDE SEQUENCE [LARGE SCALE GENOMIC DNA]</scope>
    <source>
        <strain evidence="2">RPE64</strain>
    </source>
</reference>
<dbReference type="PATRIC" id="fig|758793.3.peg.874"/>
<name>R4WUM5_9BURK</name>
<evidence type="ECO:0000313" key="2">
    <source>
        <dbReference type="EMBL" id="BAN22626.1"/>
    </source>
</evidence>
<accession>R4WUM5</accession>
<evidence type="ECO:0000313" key="3">
    <source>
        <dbReference type="Proteomes" id="UP000013966"/>
    </source>
</evidence>
<protein>
    <submittedName>
        <fullName evidence="2">Uncharacterized protein</fullName>
    </submittedName>
</protein>
<keyword evidence="3" id="KW-1185">Reference proteome</keyword>
<dbReference type="STRING" id="758793.BRPE64_ACDS08720"/>
<reference evidence="2 3" key="1">
    <citation type="journal article" date="2013" name="Genome Announc.">
        <title>Complete Genome Sequence of Burkholderia sp. Strain RPE64, Bacterial Symbiont of the Bean Bug Riptortus pedestris.</title>
        <authorList>
            <person name="Shibata T.F."/>
            <person name="Maeda T."/>
            <person name="Nikoh N."/>
            <person name="Yamaguchi K."/>
            <person name="Oshima K."/>
            <person name="Hattori M."/>
            <person name="Nishiyama T."/>
            <person name="Hasebe M."/>
            <person name="Fukatsu T."/>
            <person name="Kikuchi Y."/>
            <person name="Shigenobu S."/>
        </authorList>
    </citation>
    <scope>NUCLEOTIDE SEQUENCE [LARGE SCALE GENOMIC DNA]</scope>
</reference>
<organism evidence="2 3">
    <name type="scientific">Caballeronia insecticola</name>
    <dbReference type="NCBI Taxonomy" id="758793"/>
    <lineage>
        <taxon>Bacteria</taxon>
        <taxon>Pseudomonadati</taxon>
        <taxon>Pseudomonadota</taxon>
        <taxon>Betaproteobacteria</taxon>
        <taxon>Burkholderiales</taxon>
        <taxon>Burkholderiaceae</taxon>
        <taxon>Caballeronia</taxon>
    </lineage>
</organism>
<dbReference type="HOGENOM" id="CLU_2104396_0_0_4"/>
<gene>
    <name evidence="2" type="ORF">BRPE64_ACDS08720</name>
</gene>
<dbReference type="EMBL" id="AP013058">
    <property type="protein sequence ID" value="BAN22626.1"/>
    <property type="molecule type" value="Genomic_DNA"/>
</dbReference>
<evidence type="ECO:0000256" key="1">
    <source>
        <dbReference type="SAM" id="MobiDB-lite"/>
    </source>
</evidence>
<proteinExistence type="predicted"/>
<dbReference type="KEGG" id="buo:BRPE64_ACDS08720"/>
<dbReference type="AlphaFoldDB" id="R4WUM5"/>
<dbReference type="Proteomes" id="UP000013966">
    <property type="component" value="Chromosome 1"/>
</dbReference>
<sequence length="115" mass="12468">MPWFTTAALDRANEPPAPRRKRMQPNQSNARACMHGGPLCCSYDTARRTAVEARVDADRAAEPGPYGLFGGQPLCAARGIVTCFGGTPQNMHRFTHLAQFAARPALRDCALQDAP</sequence>